<dbReference type="GO" id="GO:0016020">
    <property type="term" value="C:membrane"/>
    <property type="evidence" value="ECO:0007669"/>
    <property type="project" value="UniProtKB-SubCell"/>
</dbReference>
<protein>
    <submittedName>
        <fullName evidence="8">Sulfate transporter family-domain-containing protein</fullName>
    </submittedName>
</protein>
<gene>
    <name evidence="8" type="ORF">THASP1DRAFT_13910</name>
</gene>
<feature type="transmembrane region" description="Helical" evidence="6">
    <location>
        <begin position="21"/>
        <end position="41"/>
    </location>
</feature>
<dbReference type="Pfam" id="PF00916">
    <property type="entry name" value="Sulfate_transp"/>
    <property type="match status" value="1"/>
</dbReference>
<feature type="transmembrane region" description="Helical" evidence="6">
    <location>
        <begin position="105"/>
        <end position="124"/>
    </location>
</feature>
<evidence type="ECO:0000256" key="2">
    <source>
        <dbReference type="ARBA" id="ARBA00022692"/>
    </source>
</evidence>
<evidence type="ECO:0000256" key="1">
    <source>
        <dbReference type="ARBA" id="ARBA00004141"/>
    </source>
</evidence>
<organism evidence="8 9">
    <name type="scientific">Thamnocephalis sphaerospora</name>
    <dbReference type="NCBI Taxonomy" id="78915"/>
    <lineage>
        <taxon>Eukaryota</taxon>
        <taxon>Fungi</taxon>
        <taxon>Fungi incertae sedis</taxon>
        <taxon>Zoopagomycota</taxon>
        <taxon>Zoopagomycotina</taxon>
        <taxon>Zoopagomycetes</taxon>
        <taxon>Zoopagales</taxon>
        <taxon>Sigmoideomycetaceae</taxon>
        <taxon>Thamnocephalis</taxon>
    </lineage>
</organism>
<evidence type="ECO:0000313" key="8">
    <source>
        <dbReference type="EMBL" id="RKP09701.1"/>
    </source>
</evidence>
<proteinExistence type="predicted"/>
<dbReference type="InterPro" id="IPR001902">
    <property type="entry name" value="SLC26A/SulP_fam"/>
</dbReference>
<dbReference type="CDD" id="cd07042">
    <property type="entry name" value="STAS_SulP_like_sulfate_transporter"/>
    <property type="match status" value="1"/>
</dbReference>
<dbReference type="NCBIfam" id="TIGR00815">
    <property type="entry name" value="sulP"/>
    <property type="match status" value="1"/>
</dbReference>
<reference evidence="9" key="1">
    <citation type="journal article" date="2018" name="Nat. Microbiol.">
        <title>Leveraging single-cell genomics to expand the fungal tree of life.</title>
        <authorList>
            <person name="Ahrendt S.R."/>
            <person name="Quandt C.A."/>
            <person name="Ciobanu D."/>
            <person name="Clum A."/>
            <person name="Salamov A."/>
            <person name="Andreopoulos B."/>
            <person name="Cheng J.F."/>
            <person name="Woyke T."/>
            <person name="Pelin A."/>
            <person name="Henrissat B."/>
            <person name="Reynolds N.K."/>
            <person name="Benny G.L."/>
            <person name="Smith M.E."/>
            <person name="James T.Y."/>
            <person name="Grigoriev I.V."/>
        </authorList>
    </citation>
    <scope>NUCLEOTIDE SEQUENCE [LARGE SCALE GENOMIC DNA]</scope>
    <source>
        <strain evidence="9">RSA 1356</strain>
    </source>
</reference>
<evidence type="ECO:0000256" key="3">
    <source>
        <dbReference type="ARBA" id="ARBA00022989"/>
    </source>
</evidence>
<feature type="compositionally biased region" description="Polar residues" evidence="5">
    <location>
        <begin position="609"/>
        <end position="620"/>
    </location>
</feature>
<evidence type="ECO:0000259" key="7">
    <source>
        <dbReference type="PROSITE" id="PS50801"/>
    </source>
</evidence>
<accession>A0A4P9XVQ5</accession>
<feature type="region of interest" description="Disordered" evidence="5">
    <location>
        <begin position="510"/>
        <end position="532"/>
    </location>
</feature>
<keyword evidence="4 6" id="KW-0472">Membrane</keyword>
<evidence type="ECO:0000313" key="9">
    <source>
        <dbReference type="Proteomes" id="UP000271241"/>
    </source>
</evidence>
<evidence type="ECO:0000256" key="5">
    <source>
        <dbReference type="SAM" id="MobiDB-lite"/>
    </source>
</evidence>
<dbReference type="OrthoDB" id="288203at2759"/>
<dbReference type="EMBL" id="KZ992494">
    <property type="protein sequence ID" value="RKP09701.1"/>
    <property type="molecule type" value="Genomic_DNA"/>
</dbReference>
<feature type="domain" description="STAS" evidence="7">
    <location>
        <begin position="467"/>
        <end position="655"/>
    </location>
</feature>
<feature type="transmembrane region" description="Helical" evidence="6">
    <location>
        <begin position="350"/>
        <end position="367"/>
    </location>
</feature>
<dbReference type="GO" id="GO:0055085">
    <property type="term" value="P:transmembrane transport"/>
    <property type="evidence" value="ECO:0007669"/>
    <property type="project" value="InterPro"/>
</dbReference>
<feature type="transmembrane region" description="Helical" evidence="6">
    <location>
        <begin position="131"/>
        <end position="154"/>
    </location>
</feature>
<keyword evidence="9" id="KW-1185">Reference proteome</keyword>
<dbReference type="SUPFAM" id="SSF52091">
    <property type="entry name" value="SpoIIaa-like"/>
    <property type="match status" value="1"/>
</dbReference>
<feature type="transmembrane region" description="Helical" evidence="6">
    <location>
        <begin position="272"/>
        <end position="291"/>
    </location>
</feature>
<keyword evidence="3 6" id="KW-1133">Transmembrane helix</keyword>
<dbReference type="AlphaFoldDB" id="A0A4P9XVQ5"/>
<dbReference type="Proteomes" id="UP000271241">
    <property type="component" value="Unassembled WGS sequence"/>
</dbReference>
<feature type="transmembrane region" description="Helical" evidence="6">
    <location>
        <begin position="372"/>
        <end position="391"/>
    </location>
</feature>
<evidence type="ECO:0000256" key="4">
    <source>
        <dbReference type="ARBA" id="ARBA00023136"/>
    </source>
</evidence>
<name>A0A4P9XVQ5_9FUNG</name>
<dbReference type="STRING" id="78915.A0A4P9XVQ5"/>
<keyword evidence="2 6" id="KW-0812">Transmembrane</keyword>
<dbReference type="PROSITE" id="PS50801">
    <property type="entry name" value="STAS"/>
    <property type="match status" value="1"/>
</dbReference>
<feature type="transmembrane region" description="Helical" evidence="6">
    <location>
        <begin position="216"/>
        <end position="240"/>
    </location>
</feature>
<dbReference type="InterPro" id="IPR036513">
    <property type="entry name" value="STAS_dom_sf"/>
</dbReference>
<feature type="region of interest" description="Disordered" evidence="5">
    <location>
        <begin position="607"/>
        <end position="634"/>
    </location>
</feature>
<evidence type="ECO:0000256" key="6">
    <source>
        <dbReference type="SAM" id="Phobius"/>
    </source>
</evidence>
<dbReference type="InterPro" id="IPR011547">
    <property type="entry name" value="SLC26A/SulP_dom"/>
</dbReference>
<feature type="transmembrane region" description="Helical" evidence="6">
    <location>
        <begin position="186"/>
        <end position="204"/>
    </location>
</feature>
<feature type="compositionally biased region" description="Polar residues" evidence="5">
    <location>
        <begin position="511"/>
        <end position="532"/>
    </location>
</feature>
<sequence length="660" mass="70550">MKNHVPIIRWLPKYNRRWLAADLLAGITVGMLAVPQALAYARLATMPIETGLYGALFGTLLYTFLGTSKDINVGPVAILALYCGEAIGRVTEAEKAATSPMQPQLAVSVAATLALLSGCMVLLLGLLHLGIIFTLISAPVLIGVISGAGVTIFASQLPALLGVPGINNRGAPYRVAYDTAAGLPRLSWPDLTMGLTTLAMLLLLQELRQRYGARWSVANVLGVARLPIAIFLATIISFIVSRFEAYAQRHPFSVVRNVPSGLPTPVVPRLDWGFVSQLLPMVPVTALLAVVEHIAIAKDLGRKNGYIPNDNQELMAVGATNIVLAFFQGFPASGSFSRSAVTSQAGSRSPLSGGICFLVILGATLVLPPAFYYIPTASLAAAIVVSVLNLVSSPRTFLRIWHVERTDFVAAMLALLLTVFYNMEAGIGCAVGFSLFVMLFRFARPKCAVLERLACSPKDYADWETTEYDTMPSPAGIVVIRPESALLYPNAQYVRKQLVNAVLARTHSANEDNGVTTPQLGRQGSPPSRHSVVETTEGTALPLLRAVILDFSAVSHIDMSGLQMLESVRHELSEHAGLRDGSQIDLHFAAVKRPVLERLKRAHIIENASRGSHPSETTSAAPADATVSSDEDASACVTESTTHVHVSVAAAVARLTARAD</sequence>
<dbReference type="Gene3D" id="3.30.750.24">
    <property type="entry name" value="STAS domain"/>
    <property type="match status" value="1"/>
</dbReference>
<dbReference type="Pfam" id="PF01740">
    <property type="entry name" value="STAS"/>
    <property type="match status" value="1"/>
</dbReference>
<dbReference type="PANTHER" id="PTHR11814">
    <property type="entry name" value="SULFATE TRANSPORTER"/>
    <property type="match status" value="1"/>
</dbReference>
<feature type="transmembrane region" description="Helical" evidence="6">
    <location>
        <begin position="411"/>
        <end position="440"/>
    </location>
</feature>
<dbReference type="InterPro" id="IPR002645">
    <property type="entry name" value="STAS_dom"/>
</dbReference>
<comment type="subcellular location">
    <subcellularLocation>
        <location evidence="1">Membrane</location>
        <topology evidence="1">Multi-pass membrane protein</topology>
    </subcellularLocation>
</comment>